<dbReference type="Proteomes" id="UP001218218">
    <property type="component" value="Unassembled WGS sequence"/>
</dbReference>
<reference evidence="2" key="1">
    <citation type="submission" date="2023-03" db="EMBL/GenBank/DDBJ databases">
        <title>Massive genome expansion in bonnet fungi (Mycena s.s.) driven by repeated elements and novel gene families across ecological guilds.</title>
        <authorList>
            <consortium name="Lawrence Berkeley National Laboratory"/>
            <person name="Harder C.B."/>
            <person name="Miyauchi S."/>
            <person name="Viragh M."/>
            <person name="Kuo A."/>
            <person name="Thoen E."/>
            <person name="Andreopoulos B."/>
            <person name="Lu D."/>
            <person name="Skrede I."/>
            <person name="Drula E."/>
            <person name="Henrissat B."/>
            <person name="Morin E."/>
            <person name="Kohler A."/>
            <person name="Barry K."/>
            <person name="LaButti K."/>
            <person name="Morin E."/>
            <person name="Salamov A."/>
            <person name="Lipzen A."/>
            <person name="Mereny Z."/>
            <person name="Hegedus B."/>
            <person name="Baldrian P."/>
            <person name="Stursova M."/>
            <person name="Weitz H."/>
            <person name="Taylor A."/>
            <person name="Grigoriev I.V."/>
            <person name="Nagy L.G."/>
            <person name="Martin F."/>
            <person name="Kauserud H."/>
        </authorList>
    </citation>
    <scope>NUCLEOTIDE SEQUENCE</scope>
    <source>
        <strain evidence="2">CBHHK002</strain>
    </source>
</reference>
<evidence type="ECO:0000313" key="2">
    <source>
        <dbReference type="EMBL" id="KAJ7318744.1"/>
    </source>
</evidence>
<dbReference type="EMBL" id="JARIHO010000056">
    <property type="protein sequence ID" value="KAJ7318744.1"/>
    <property type="molecule type" value="Genomic_DNA"/>
</dbReference>
<comment type="caution">
    <text evidence="2">The sequence shown here is derived from an EMBL/GenBank/DDBJ whole genome shotgun (WGS) entry which is preliminary data.</text>
</comment>
<sequence length="373" mass="40540">MAETMCIFSFTKFSGLRASVRLQPPGPKCLLEHAEIRSNKQNLSPPARIHLGSLVALNVVAVVVPQLLLPSQQLRVPALASQTADSRACHISAQPHTATQPVADSTSATTGNTAISITNPSALYDYVLARSAIVYSCVHAEEYIDFLHHDHHVRLRRTWVTEAPSRVTRSLPRAQARVPLSRGLALFNCKRTTTGAILYCSSTSDSLGCKNYNWCSAACNMWHCPWIRTTMMVIRHLASQRPKGPVPSGGSQQTSSISEPGRKLASQSARAGAEATHTTANTDAVAKYATVLTPLSPAGGMNSRQGWQAMREECHYSFRKEISHRYGHEWLGHPLIQPPKHTDTSCGNTPLLLSTPATSLATAPHGTRANKQT</sequence>
<evidence type="ECO:0000313" key="3">
    <source>
        <dbReference type="Proteomes" id="UP001218218"/>
    </source>
</evidence>
<protein>
    <submittedName>
        <fullName evidence="2">Uncharacterized protein</fullName>
    </submittedName>
</protein>
<gene>
    <name evidence="2" type="ORF">DFH08DRAFT_819637</name>
</gene>
<proteinExistence type="predicted"/>
<feature type="compositionally biased region" description="Polar residues" evidence="1">
    <location>
        <begin position="249"/>
        <end position="258"/>
    </location>
</feature>
<accession>A0AAD6ZDQ8</accession>
<dbReference type="AlphaFoldDB" id="A0AAD6ZDQ8"/>
<name>A0AAD6ZDQ8_9AGAR</name>
<keyword evidence="3" id="KW-1185">Reference proteome</keyword>
<organism evidence="2 3">
    <name type="scientific">Mycena albidolilacea</name>
    <dbReference type="NCBI Taxonomy" id="1033008"/>
    <lineage>
        <taxon>Eukaryota</taxon>
        <taxon>Fungi</taxon>
        <taxon>Dikarya</taxon>
        <taxon>Basidiomycota</taxon>
        <taxon>Agaricomycotina</taxon>
        <taxon>Agaricomycetes</taxon>
        <taxon>Agaricomycetidae</taxon>
        <taxon>Agaricales</taxon>
        <taxon>Marasmiineae</taxon>
        <taxon>Mycenaceae</taxon>
        <taxon>Mycena</taxon>
    </lineage>
</organism>
<feature type="region of interest" description="Disordered" evidence="1">
    <location>
        <begin position="239"/>
        <end position="278"/>
    </location>
</feature>
<evidence type="ECO:0000256" key="1">
    <source>
        <dbReference type="SAM" id="MobiDB-lite"/>
    </source>
</evidence>